<evidence type="ECO:0000313" key="14">
    <source>
        <dbReference type="Proteomes" id="UP000054262"/>
    </source>
</evidence>
<dbReference type="Gene3D" id="3.30.230.20">
    <property type="entry name" value="lpxc deacetylase, domain 1"/>
    <property type="match status" value="1"/>
</dbReference>
<comment type="catalytic activity">
    <reaction evidence="11 12">
        <text>a UDP-3-O-[(3R)-3-hydroxyacyl]-N-acetyl-alpha-D-glucosamine + H2O = a UDP-3-O-[(3R)-3-hydroxyacyl]-alpha-D-glucosamine + acetate</text>
        <dbReference type="Rhea" id="RHEA:67816"/>
        <dbReference type="ChEBI" id="CHEBI:15377"/>
        <dbReference type="ChEBI" id="CHEBI:30089"/>
        <dbReference type="ChEBI" id="CHEBI:137740"/>
        <dbReference type="ChEBI" id="CHEBI:173225"/>
        <dbReference type="EC" id="3.5.1.108"/>
    </reaction>
</comment>
<evidence type="ECO:0000256" key="4">
    <source>
        <dbReference type="ARBA" id="ARBA00012745"/>
    </source>
</evidence>
<dbReference type="GO" id="GO:0016020">
    <property type="term" value="C:membrane"/>
    <property type="evidence" value="ECO:0007669"/>
    <property type="project" value="GOC"/>
</dbReference>
<evidence type="ECO:0000313" key="13">
    <source>
        <dbReference type="EMBL" id="EAV46824.1"/>
    </source>
</evidence>
<keyword evidence="5 12" id="KW-0444">Lipid biosynthesis</keyword>
<evidence type="ECO:0000256" key="12">
    <source>
        <dbReference type="HAMAP-Rule" id="MF_00388"/>
    </source>
</evidence>
<name>A0P5L4_9PROT</name>
<comment type="caution">
    <text evidence="13">The sequence shown here is derived from an EMBL/GenBank/DDBJ whole genome shotgun (WGS) entry which is preliminary data.</text>
</comment>
<evidence type="ECO:0000256" key="8">
    <source>
        <dbReference type="ARBA" id="ARBA00022801"/>
    </source>
</evidence>
<dbReference type="InterPro" id="IPR004463">
    <property type="entry name" value="UDP-acyl_GlcNac_deAcase"/>
</dbReference>
<dbReference type="EMBL" id="AAUX01000001">
    <property type="protein sequence ID" value="EAV46824.1"/>
    <property type="molecule type" value="Genomic_DNA"/>
</dbReference>
<dbReference type="GO" id="GO:0009245">
    <property type="term" value="P:lipid A biosynthetic process"/>
    <property type="evidence" value="ECO:0007669"/>
    <property type="project" value="UniProtKB-UniRule"/>
</dbReference>
<comment type="function">
    <text evidence="2 12">Catalyzes the hydrolysis of UDP-3-O-myristoyl-N-acetylglucosamine to form UDP-3-O-myristoylglucosamine and acetate, the committed step in lipid A biosynthesis.</text>
</comment>
<evidence type="ECO:0000256" key="2">
    <source>
        <dbReference type="ARBA" id="ARBA00002923"/>
    </source>
</evidence>
<feature type="binding site" evidence="12">
    <location>
        <position position="237"/>
    </location>
    <ligand>
        <name>Zn(2+)</name>
        <dbReference type="ChEBI" id="CHEBI:29105"/>
    </ligand>
</feature>
<keyword evidence="10 12" id="KW-0443">Lipid metabolism</keyword>
<keyword evidence="9 12" id="KW-0862">Zinc</keyword>
<sequence>MVLQRTIKNVVSSVGVGLHTGEKVTLTLNPAQEEHGIIFERTDIETRPRIRVNALAVKETNLCSTIGDDNFSIATVEHLMSALSATGIDNILIQLNGSEIPIMDGSSIPFIHLIKSAIIVEQKKAKEFVVITDVVEIIDGDKFARFEPHNGFIVDFTIDFPHPAFKEEESNVSIDFFKESYIDEISRARTFGFMQEVEFLRSNGLARGGSLENAIVLDDYKILNEEGLRYKDEFVRHKILDAIGDLYILGNPIIGKFTAYKSGHDLNNRLLRLLIEKKDAWEVKGINAPDLISNSNLSSYLHVNNELTKKGQNNIQ</sequence>
<keyword evidence="14" id="KW-1185">Reference proteome</keyword>
<evidence type="ECO:0000256" key="10">
    <source>
        <dbReference type="ARBA" id="ARBA00023098"/>
    </source>
</evidence>
<evidence type="ECO:0000256" key="5">
    <source>
        <dbReference type="ARBA" id="ARBA00022516"/>
    </source>
</evidence>
<evidence type="ECO:0000256" key="9">
    <source>
        <dbReference type="ARBA" id="ARBA00022833"/>
    </source>
</evidence>
<feature type="binding site" evidence="12">
    <location>
        <position position="78"/>
    </location>
    <ligand>
        <name>Zn(2+)</name>
        <dbReference type="ChEBI" id="CHEBI:29105"/>
    </ligand>
</feature>
<dbReference type="Proteomes" id="UP000054262">
    <property type="component" value="Unassembled WGS sequence"/>
</dbReference>
<dbReference type="PANTHER" id="PTHR33694">
    <property type="entry name" value="UDP-3-O-ACYL-N-ACETYLGLUCOSAMINE DEACETYLASE 1, MITOCHONDRIAL-RELATED"/>
    <property type="match status" value="1"/>
</dbReference>
<dbReference type="PANTHER" id="PTHR33694:SF1">
    <property type="entry name" value="UDP-3-O-ACYL-N-ACETYLGLUCOSAMINE DEACETYLASE 1, MITOCHONDRIAL-RELATED"/>
    <property type="match status" value="1"/>
</dbReference>
<dbReference type="InterPro" id="IPR020568">
    <property type="entry name" value="Ribosomal_Su5_D2-typ_SF"/>
</dbReference>
<dbReference type="UniPathway" id="UPA00359">
    <property type="reaction ID" value="UER00478"/>
</dbReference>
<organism evidence="13 14">
    <name type="scientific">Methylophilales bacterium HTCC2181</name>
    <dbReference type="NCBI Taxonomy" id="383631"/>
    <lineage>
        <taxon>Bacteria</taxon>
        <taxon>Pseudomonadati</taxon>
        <taxon>Pseudomonadota</taxon>
        <taxon>Betaproteobacteria</taxon>
        <taxon>Nitrosomonadales</taxon>
        <taxon>OM43 clade</taxon>
    </lineage>
</organism>
<keyword evidence="6 12" id="KW-0441">Lipid A biosynthesis</keyword>
<dbReference type="InterPro" id="IPR015870">
    <property type="entry name" value="UDP-acyl_N-AcGlcN_deAcase_N"/>
</dbReference>
<keyword evidence="7 12" id="KW-0479">Metal-binding</keyword>
<dbReference type="GO" id="GO:0103117">
    <property type="term" value="F:UDP-3-O-acyl-N-acetylglucosamine deacetylase activity"/>
    <property type="evidence" value="ECO:0007669"/>
    <property type="project" value="UniProtKB-UniRule"/>
</dbReference>
<evidence type="ECO:0000256" key="6">
    <source>
        <dbReference type="ARBA" id="ARBA00022556"/>
    </source>
</evidence>
<evidence type="ECO:0000256" key="7">
    <source>
        <dbReference type="ARBA" id="ARBA00022723"/>
    </source>
</evidence>
<evidence type="ECO:0000256" key="3">
    <source>
        <dbReference type="ARBA" id="ARBA00005002"/>
    </source>
</evidence>
<evidence type="ECO:0000256" key="1">
    <source>
        <dbReference type="ARBA" id="ARBA00001947"/>
    </source>
</evidence>
<feature type="active site" description="Proton donor" evidence="12">
    <location>
        <position position="264"/>
    </location>
</feature>
<keyword evidence="8 12" id="KW-0378">Hydrolase</keyword>
<comment type="cofactor">
    <cofactor evidence="1 12">
        <name>Zn(2+)</name>
        <dbReference type="ChEBI" id="CHEBI:29105"/>
    </cofactor>
</comment>
<dbReference type="NCBIfam" id="TIGR00325">
    <property type="entry name" value="lpxC"/>
    <property type="match status" value="1"/>
</dbReference>
<dbReference type="EC" id="3.5.1.108" evidence="4 12"/>
<dbReference type="HAMAP" id="MF_00388">
    <property type="entry name" value="LpxC"/>
    <property type="match status" value="1"/>
</dbReference>
<reference evidence="13 14" key="1">
    <citation type="submission" date="2006-11" db="EMBL/GenBank/DDBJ databases">
        <authorList>
            <person name="Giovannoni S."/>
            <person name="Vergin K."/>
            <person name="Ferriera S."/>
            <person name="Johnson J."/>
            <person name="Kravitz S."/>
            <person name="Beeson K."/>
            <person name="Sutton G."/>
            <person name="Rogers Y.-H."/>
            <person name="Friedman R."/>
            <person name="Frazier M."/>
            <person name="Venter J.C."/>
        </authorList>
    </citation>
    <scope>NUCLEOTIDE SEQUENCE [LARGE SCALE GENOMIC DNA]</scope>
    <source>
        <strain evidence="13 14">HTCC2181</strain>
    </source>
</reference>
<comment type="pathway">
    <text evidence="3 12">Glycolipid biosynthesis; lipid IV(A) biosynthesis; lipid IV(A) from (3R)-3-hydroxytetradecanoyl-[acyl-carrier-protein] and UDP-N-acetyl-alpha-D-glucosamine: step 2/6.</text>
</comment>
<dbReference type="SUPFAM" id="SSF54211">
    <property type="entry name" value="Ribosomal protein S5 domain 2-like"/>
    <property type="match status" value="2"/>
</dbReference>
<proteinExistence type="inferred from homology"/>
<dbReference type="OrthoDB" id="9802746at2"/>
<dbReference type="GO" id="GO:0046872">
    <property type="term" value="F:metal ion binding"/>
    <property type="evidence" value="ECO:0007669"/>
    <property type="project" value="UniProtKB-KW"/>
</dbReference>
<dbReference type="AlphaFoldDB" id="A0P5L4"/>
<dbReference type="InterPro" id="IPR011334">
    <property type="entry name" value="UDP-acyl_GlcNac_deAcase_C"/>
</dbReference>
<evidence type="ECO:0000256" key="11">
    <source>
        <dbReference type="ARBA" id="ARBA00024535"/>
    </source>
</evidence>
<comment type="similarity">
    <text evidence="12">Belongs to the LpxC family.</text>
</comment>
<protein>
    <recommendedName>
        <fullName evidence="4 12">UDP-3-O-acyl-N-acetylglucosamine deacetylase</fullName>
        <shortName evidence="12">UDP-3-O-acyl-GlcNAc deacetylase</shortName>
        <ecNumber evidence="4 12">3.5.1.108</ecNumber>
    </recommendedName>
    <alternativeName>
        <fullName evidence="12">UDP-3-O-[R-3-hydroxymyristoyl]-N-acetylglucosamine deacetylase</fullName>
    </alternativeName>
</protein>
<dbReference type="Pfam" id="PF03331">
    <property type="entry name" value="LpxC"/>
    <property type="match status" value="1"/>
</dbReference>
<accession>A0P5L4</accession>
<gene>
    <name evidence="12" type="primary">lpxC</name>
    <name evidence="13" type="ORF">MB2181_02085</name>
</gene>
<feature type="binding site" evidence="12">
    <location>
        <position position="241"/>
    </location>
    <ligand>
        <name>Zn(2+)</name>
        <dbReference type="ChEBI" id="CHEBI:29105"/>
    </ligand>
</feature>
<dbReference type="Gene3D" id="3.30.1700.10">
    <property type="entry name" value="lpxc deacetylase, domain 2"/>
    <property type="match status" value="1"/>
</dbReference>